<geneLocation type="plasmid" evidence="6 7">
    <name>pSULKU02</name>
</geneLocation>
<dbReference type="InterPro" id="IPR001034">
    <property type="entry name" value="DeoR_HTH"/>
</dbReference>
<gene>
    <name evidence="6" type="ordered locus">Sulku_2746</name>
</gene>
<keyword evidence="2" id="KW-0804">Transcription</keyword>
<dbReference type="Pfam" id="PF13280">
    <property type="entry name" value="WYL"/>
    <property type="match status" value="1"/>
</dbReference>
<dbReference type="KEGG" id="sku:Sulku_2746"/>
<keyword evidence="7" id="KW-1185">Reference proteome</keyword>
<evidence type="ECO:0000259" key="3">
    <source>
        <dbReference type="Pfam" id="PF08220"/>
    </source>
</evidence>
<dbReference type="InterPro" id="IPR036388">
    <property type="entry name" value="WH-like_DNA-bd_sf"/>
</dbReference>
<protein>
    <submittedName>
        <fullName evidence="6">Transcriptional regulator</fullName>
    </submittedName>
</protein>
<dbReference type="HOGENOM" id="CLU_041141_10_0_7"/>
<dbReference type="PANTHER" id="PTHR34580:SF1">
    <property type="entry name" value="PROTEIN PAFC"/>
    <property type="match status" value="1"/>
</dbReference>
<dbReference type="Gene3D" id="1.10.10.10">
    <property type="entry name" value="Winged helix-like DNA-binding domain superfamily/Winged helix DNA-binding domain"/>
    <property type="match status" value="1"/>
</dbReference>
<evidence type="ECO:0000256" key="1">
    <source>
        <dbReference type="ARBA" id="ARBA00023015"/>
    </source>
</evidence>
<organism evidence="6 7">
    <name type="scientific">Sulfuricurvum kujiense (strain ATCC BAA-921 / DSM 16994 / JCM 11577 / YK-1)</name>
    <dbReference type="NCBI Taxonomy" id="709032"/>
    <lineage>
        <taxon>Bacteria</taxon>
        <taxon>Pseudomonadati</taxon>
        <taxon>Campylobacterota</taxon>
        <taxon>Epsilonproteobacteria</taxon>
        <taxon>Campylobacterales</taxon>
        <taxon>Sulfurimonadaceae</taxon>
        <taxon>Sulfuricurvum</taxon>
    </lineage>
</organism>
<dbReference type="EMBL" id="CP002357">
    <property type="protein sequence ID" value="ADR35396.1"/>
    <property type="molecule type" value="Genomic_DNA"/>
</dbReference>
<dbReference type="PROSITE" id="PS52050">
    <property type="entry name" value="WYL"/>
    <property type="match status" value="1"/>
</dbReference>
<reference evidence="6 7" key="1">
    <citation type="journal article" date="2012" name="Stand. Genomic Sci.">
        <title>Complete genome sequence of the sulfur compounds oxidizing chemolithoautotroph Sulfuricurvum kujiense type strain (YK-1(T)).</title>
        <authorList>
            <person name="Han C."/>
            <person name="Kotsyurbenko O."/>
            <person name="Chertkov O."/>
            <person name="Held B."/>
            <person name="Lapidus A."/>
            <person name="Nolan M."/>
            <person name="Lucas S."/>
            <person name="Hammon N."/>
            <person name="Deshpande S."/>
            <person name="Cheng J.F."/>
            <person name="Tapia R."/>
            <person name="Goodwin L.A."/>
            <person name="Pitluck S."/>
            <person name="Liolios K."/>
            <person name="Pagani I."/>
            <person name="Ivanova N."/>
            <person name="Mavromatis K."/>
            <person name="Mikhailova N."/>
            <person name="Pati A."/>
            <person name="Chen A."/>
            <person name="Palaniappan K."/>
            <person name="Land M."/>
            <person name="Hauser L."/>
            <person name="Chang Y.J."/>
            <person name="Jeffries C.D."/>
            <person name="Brambilla E.M."/>
            <person name="Rohde M."/>
            <person name="Spring S."/>
            <person name="Sikorski J."/>
            <person name="Goker M."/>
            <person name="Woyke T."/>
            <person name="Bristow J."/>
            <person name="Eisen J.A."/>
            <person name="Markowitz V."/>
            <person name="Hugenholtz P."/>
            <person name="Kyrpides N.C."/>
            <person name="Klenk H.P."/>
            <person name="Detter J.C."/>
        </authorList>
    </citation>
    <scope>NUCLEOTIDE SEQUENCE [LARGE SCALE GENOMIC DNA]</scope>
    <source>
        <strain evidence="7">ATCC BAA-921 / DSM 16994 / JCM 11577 / YK-1</strain>
    </source>
</reference>
<proteinExistence type="predicted"/>
<dbReference type="Pfam" id="PF25583">
    <property type="entry name" value="WCX"/>
    <property type="match status" value="1"/>
</dbReference>
<dbReference type="AlphaFoldDB" id="E4U3Y0"/>
<accession>E4U3Y0</accession>
<keyword evidence="1" id="KW-0805">Transcription regulation</keyword>
<evidence type="ECO:0000313" key="6">
    <source>
        <dbReference type="EMBL" id="ADR35396.1"/>
    </source>
</evidence>
<evidence type="ECO:0000256" key="2">
    <source>
        <dbReference type="ARBA" id="ARBA00023163"/>
    </source>
</evidence>
<evidence type="ECO:0000259" key="4">
    <source>
        <dbReference type="Pfam" id="PF13280"/>
    </source>
</evidence>
<dbReference type="Proteomes" id="UP000008721">
    <property type="component" value="Plasmid pSULKU02"/>
</dbReference>
<sequence>MGQIHDYDKILTRLTIILQRLYEGEVLSVQDLATEFNVSTKTIQRDFNQRLIRFPIEKQGSKWKMQLGHSLTKERTPEEALVLEMLGNIAEGIGSEFGVKAKSLFSKLQNNTKNPIYSKTIIEDISDKLGHFHIIEQAILENKMVRFHYNNKLRHVHPYKIVSFEGYWYLYGEEFMESKLKTYYFKGIDHLEITPESFIPNDSTYRILERAINAWFEPDKEPFEVTLKASPEIAKYFHRRPLASTQRILKTYEDGSMEIEVLATSEREIMQEVKKWMPDLIITSPKALALKAKGIADSFLSRQIEHLIQ</sequence>
<dbReference type="RefSeq" id="WP_013450007.1">
    <property type="nucleotide sequence ID" value="NC_014755.1"/>
</dbReference>
<feature type="domain" description="HTH deoR-type" evidence="3">
    <location>
        <begin position="13"/>
        <end position="49"/>
    </location>
</feature>
<dbReference type="PANTHER" id="PTHR34580">
    <property type="match status" value="1"/>
</dbReference>
<name>E4U3Y0_SULKY</name>
<dbReference type="GO" id="GO:0003700">
    <property type="term" value="F:DNA-binding transcription factor activity"/>
    <property type="evidence" value="ECO:0007669"/>
    <property type="project" value="InterPro"/>
</dbReference>
<dbReference type="InterPro" id="IPR026881">
    <property type="entry name" value="WYL_dom"/>
</dbReference>
<evidence type="ECO:0000313" key="7">
    <source>
        <dbReference type="Proteomes" id="UP000008721"/>
    </source>
</evidence>
<feature type="domain" description="WCX" evidence="5">
    <location>
        <begin position="221"/>
        <end position="291"/>
    </location>
</feature>
<dbReference type="InterPro" id="IPR051534">
    <property type="entry name" value="CBASS_pafABC_assoc_protein"/>
</dbReference>
<dbReference type="Pfam" id="PF08220">
    <property type="entry name" value="HTH_DeoR"/>
    <property type="match status" value="1"/>
</dbReference>
<keyword evidence="6" id="KW-0614">Plasmid</keyword>
<feature type="domain" description="WYL" evidence="4">
    <location>
        <begin position="131"/>
        <end position="192"/>
    </location>
</feature>
<dbReference type="InterPro" id="IPR057727">
    <property type="entry name" value="WCX_dom"/>
</dbReference>
<evidence type="ECO:0000259" key="5">
    <source>
        <dbReference type="Pfam" id="PF25583"/>
    </source>
</evidence>
<dbReference type="OrthoDB" id="5366209at2"/>